<dbReference type="InterPro" id="IPR013783">
    <property type="entry name" value="Ig-like_fold"/>
</dbReference>
<protein>
    <recommendedName>
        <fullName evidence="2">Ig-like domain-containing protein</fullName>
    </recommendedName>
</protein>
<reference evidence="3 4" key="1">
    <citation type="submission" date="2023-02" db="EMBL/GenBank/DDBJ databases">
        <title>LHISI_Scaffold_Assembly.</title>
        <authorList>
            <person name="Stuart O.P."/>
            <person name="Cleave R."/>
            <person name="Magrath M.J.L."/>
            <person name="Mikheyev A.S."/>
        </authorList>
    </citation>
    <scope>NUCLEOTIDE SEQUENCE [LARGE SCALE GENOMIC DNA]</scope>
    <source>
        <strain evidence="3">Daus_M_001</strain>
        <tissue evidence="3">Leg muscle</tissue>
    </source>
</reference>
<sequence length="388" mass="42151">MLPWHSRSPAPSPIEHGWDMTGRHLTLSQAPATSFATPRSTASLGYQPPRIGAFHFSPNLDAGMRTLLPCSIVSGDFPISITWRKDGEPLSQELDVQEKRDEFASTLVFRRLGAKHSGNYTCTASNAAATAEYTASLTVRVPPHWVREPEDVSALSTQPAILHCLAGGHPHPTISWLRGTGDQLSEHTPLVPGPNIVVFENSSVLIREVDPSYEGHYICEAGNGIGGTISKGIFLRVNASSERVSECGGESDVLCAVAARFRTRAANVSGVAGQGVVLTCDAEGDLPLSVTWSAPHRVLAPERARTSERHSQRGVSSELRLDVLARHDAGPYHCDAANNFGRDRAIIYLSVRGTYLHLTSSLRLSIRDNYLTTTYFPYLSVRGTYLPT</sequence>
<feature type="domain" description="Ig-like" evidence="2">
    <location>
        <begin position="143"/>
        <end position="230"/>
    </location>
</feature>
<dbReference type="PROSITE" id="PS50835">
    <property type="entry name" value="IG_LIKE"/>
    <property type="match status" value="3"/>
</dbReference>
<gene>
    <name evidence="3" type="ORF">PR048_024405</name>
</gene>
<dbReference type="SMART" id="SM00409">
    <property type="entry name" value="IG"/>
    <property type="match status" value="3"/>
</dbReference>
<accession>A0ABQ9GNH0</accession>
<dbReference type="PANTHER" id="PTHR10075">
    <property type="entry name" value="BASIGIN RELATED"/>
    <property type="match status" value="1"/>
</dbReference>
<dbReference type="Gene3D" id="2.60.40.10">
    <property type="entry name" value="Immunoglobulins"/>
    <property type="match status" value="3"/>
</dbReference>
<name>A0ABQ9GNH0_9NEOP</name>
<keyword evidence="4" id="KW-1185">Reference proteome</keyword>
<feature type="domain" description="Ig-like" evidence="2">
    <location>
        <begin position="49"/>
        <end position="138"/>
    </location>
</feature>
<keyword evidence="1" id="KW-0393">Immunoglobulin domain</keyword>
<dbReference type="InterPro" id="IPR013098">
    <property type="entry name" value="Ig_I-set"/>
</dbReference>
<dbReference type="PANTHER" id="PTHR10075:SF100">
    <property type="entry name" value="FASCICLIN-2"/>
    <property type="match status" value="1"/>
</dbReference>
<evidence type="ECO:0000259" key="2">
    <source>
        <dbReference type="PROSITE" id="PS50835"/>
    </source>
</evidence>
<dbReference type="Pfam" id="PF07679">
    <property type="entry name" value="I-set"/>
    <property type="match status" value="2"/>
</dbReference>
<dbReference type="SUPFAM" id="SSF48726">
    <property type="entry name" value="Immunoglobulin"/>
    <property type="match status" value="3"/>
</dbReference>
<dbReference type="InterPro" id="IPR003598">
    <property type="entry name" value="Ig_sub2"/>
</dbReference>
<feature type="domain" description="Ig-like" evidence="2">
    <location>
        <begin position="273"/>
        <end position="350"/>
    </location>
</feature>
<organism evidence="3 4">
    <name type="scientific">Dryococelus australis</name>
    <dbReference type="NCBI Taxonomy" id="614101"/>
    <lineage>
        <taxon>Eukaryota</taxon>
        <taxon>Metazoa</taxon>
        <taxon>Ecdysozoa</taxon>
        <taxon>Arthropoda</taxon>
        <taxon>Hexapoda</taxon>
        <taxon>Insecta</taxon>
        <taxon>Pterygota</taxon>
        <taxon>Neoptera</taxon>
        <taxon>Polyneoptera</taxon>
        <taxon>Phasmatodea</taxon>
        <taxon>Verophasmatodea</taxon>
        <taxon>Anareolatae</taxon>
        <taxon>Phasmatidae</taxon>
        <taxon>Eurycanthinae</taxon>
        <taxon>Dryococelus</taxon>
    </lineage>
</organism>
<comment type="caution">
    <text evidence="3">The sequence shown here is derived from an EMBL/GenBank/DDBJ whole genome shotgun (WGS) entry which is preliminary data.</text>
</comment>
<evidence type="ECO:0000256" key="1">
    <source>
        <dbReference type="ARBA" id="ARBA00023319"/>
    </source>
</evidence>
<dbReference type="InterPro" id="IPR036179">
    <property type="entry name" value="Ig-like_dom_sf"/>
</dbReference>
<evidence type="ECO:0000313" key="3">
    <source>
        <dbReference type="EMBL" id="KAJ8873587.1"/>
    </source>
</evidence>
<dbReference type="SMART" id="SM00408">
    <property type="entry name" value="IGc2"/>
    <property type="match status" value="3"/>
</dbReference>
<dbReference type="InterPro" id="IPR007110">
    <property type="entry name" value="Ig-like_dom"/>
</dbReference>
<evidence type="ECO:0000313" key="4">
    <source>
        <dbReference type="Proteomes" id="UP001159363"/>
    </source>
</evidence>
<proteinExistence type="predicted"/>
<dbReference type="InterPro" id="IPR003599">
    <property type="entry name" value="Ig_sub"/>
</dbReference>
<dbReference type="Pfam" id="PF13927">
    <property type="entry name" value="Ig_3"/>
    <property type="match status" value="1"/>
</dbReference>
<dbReference type="Proteomes" id="UP001159363">
    <property type="component" value="Chromosome 9"/>
</dbReference>
<dbReference type="EMBL" id="JARBHB010000010">
    <property type="protein sequence ID" value="KAJ8873587.1"/>
    <property type="molecule type" value="Genomic_DNA"/>
</dbReference>